<evidence type="ECO:0000259" key="8">
    <source>
        <dbReference type="PROSITE" id="PS51002"/>
    </source>
</evidence>
<keyword evidence="7" id="KW-0472">Membrane</keyword>
<keyword evidence="7" id="KW-0812">Transmembrane</keyword>
<feature type="region of interest" description="Disordered" evidence="6">
    <location>
        <begin position="1"/>
        <end position="20"/>
    </location>
</feature>
<dbReference type="Proteomes" id="UP001596523">
    <property type="component" value="Unassembled WGS sequence"/>
</dbReference>
<dbReference type="RefSeq" id="WP_381826637.1">
    <property type="nucleotide sequence ID" value="NZ_JBHTCF010000001.1"/>
</dbReference>
<feature type="domain" description="Cytochrome b/b6 N-terminal region profile" evidence="8">
    <location>
        <begin position="23"/>
        <end position="249"/>
    </location>
</feature>
<comment type="cofactor">
    <cofactor evidence="1">
        <name>heme</name>
        <dbReference type="ChEBI" id="CHEBI:30413"/>
    </cofactor>
</comment>
<dbReference type="InterPro" id="IPR016174">
    <property type="entry name" value="Di-haem_cyt_TM"/>
</dbReference>
<comment type="caution">
    <text evidence="9">The sequence shown here is derived from an EMBL/GenBank/DDBJ whole genome shotgun (WGS) entry which is preliminary data.</text>
</comment>
<protein>
    <recommendedName>
        <fullName evidence="3">Cytochrome bc1 complex cytochrome b subunit</fullName>
        <ecNumber evidence="2">7.1.1.8</ecNumber>
    </recommendedName>
    <alternativeName>
        <fullName evidence="5">Cytochrome bc1 reductase complex subunit QcrB</fullName>
    </alternativeName>
</protein>
<evidence type="ECO:0000256" key="4">
    <source>
        <dbReference type="ARBA" id="ARBA00029351"/>
    </source>
</evidence>
<comment type="catalytic activity">
    <reaction evidence="4">
        <text>a quinol + 2 Fe(III)-[cytochrome c](out) = a quinone + 2 Fe(II)-[cytochrome c](out) + 2 H(+)(out)</text>
        <dbReference type="Rhea" id="RHEA:11484"/>
        <dbReference type="Rhea" id="RHEA-COMP:10350"/>
        <dbReference type="Rhea" id="RHEA-COMP:14399"/>
        <dbReference type="ChEBI" id="CHEBI:15378"/>
        <dbReference type="ChEBI" id="CHEBI:24646"/>
        <dbReference type="ChEBI" id="CHEBI:29033"/>
        <dbReference type="ChEBI" id="CHEBI:29034"/>
        <dbReference type="ChEBI" id="CHEBI:132124"/>
        <dbReference type="EC" id="7.1.1.8"/>
    </reaction>
</comment>
<feature type="transmembrane region" description="Helical" evidence="7">
    <location>
        <begin position="184"/>
        <end position="205"/>
    </location>
</feature>
<evidence type="ECO:0000313" key="10">
    <source>
        <dbReference type="Proteomes" id="UP001596523"/>
    </source>
</evidence>
<feature type="transmembrane region" description="Helical" evidence="7">
    <location>
        <begin position="51"/>
        <end position="75"/>
    </location>
</feature>
<evidence type="ECO:0000313" key="9">
    <source>
        <dbReference type="EMBL" id="MFC7303488.1"/>
    </source>
</evidence>
<evidence type="ECO:0000256" key="2">
    <source>
        <dbReference type="ARBA" id="ARBA00012951"/>
    </source>
</evidence>
<feature type="transmembrane region" description="Helical" evidence="7">
    <location>
        <begin position="119"/>
        <end position="140"/>
    </location>
</feature>
<evidence type="ECO:0000256" key="6">
    <source>
        <dbReference type="SAM" id="MobiDB-lite"/>
    </source>
</evidence>
<feature type="transmembrane region" description="Helical" evidence="7">
    <location>
        <begin position="217"/>
        <end position="242"/>
    </location>
</feature>
<dbReference type="Gene3D" id="1.20.810.10">
    <property type="entry name" value="Cytochrome Bc1 Complex, Chain C"/>
    <property type="match status" value="1"/>
</dbReference>
<proteinExistence type="predicted"/>
<feature type="transmembrane region" description="Helical" evidence="7">
    <location>
        <begin position="271"/>
        <end position="291"/>
    </location>
</feature>
<feature type="transmembrane region" description="Helical" evidence="7">
    <location>
        <begin position="381"/>
        <end position="401"/>
    </location>
</feature>
<feature type="transmembrane region" description="Helical" evidence="7">
    <location>
        <begin position="413"/>
        <end position="436"/>
    </location>
</feature>
<name>A0ABW2JCY3_9ACTN</name>
<accession>A0ABW2JCY3</accession>
<evidence type="ECO:0000256" key="7">
    <source>
        <dbReference type="SAM" id="Phobius"/>
    </source>
</evidence>
<dbReference type="SUPFAM" id="SSF81342">
    <property type="entry name" value="Transmembrane di-heme cytochromes"/>
    <property type="match status" value="1"/>
</dbReference>
<sequence>MSGRIERSRSNGRPVAPSKGERLADWADGRIGLNALAKTQMRKVFPDHWSFMFGEICLYSFLILILTGVWLTLFFEPSNVEVVYEGPYEPLNGILMTRAYESTLEISMEVRGGLLIRQIHHWAALIFVVGMLVHMMRVFFTGAFRKPREVNWLFGWTLLMLGLITGLTGYSLPDDLLSGTGIRFAQGAILSVPVVGTYLSMFLFGGEFPGHDIIARLYPIHVLLLPGIMLGLVVAHLILVFYHKHTQFAGPGRTEKNVIGMPFMPIYMAKAGGFFFLVFGVLAVLGAVAQINPVWAIGPYRPDLVSTGAQPDWYLGFSEGLIRVMPGWEINLFGHTLALGVFIPFTLFPLIMMAIAVYPFIEAWITGDKREHHIADRPRNAPTRTGLGVAWLSLYGVLLIGGGNDIVATHLHLSINVITWFVRIAVFVVPVLAFVVTRRICLGLQHRDRDKALHGRESGIIKRLPHGEFIEVHEPLSQAQRHVLTAHEQTLPYELGPRRDANGVERRVKRSDRLRARLARAMYGPGTQVPKATAEEYRELQHGDGHH</sequence>
<dbReference type="PROSITE" id="PS51002">
    <property type="entry name" value="CYTB_NTER"/>
    <property type="match status" value="1"/>
</dbReference>
<organism evidence="9 10">
    <name type="scientific">Streptomyces monticola</name>
    <dbReference type="NCBI Taxonomy" id="2666263"/>
    <lineage>
        <taxon>Bacteria</taxon>
        <taxon>Bacillati</taxon>
        <taxon>Actinomycetota</taxon>
        <taxon>Actinomycetes</taxon>
        <taxon>Kitasatosporales</taxon>
        <taxon>Streptomycetaceae</taxon>
        <taxon>Streptomyces</taxon>
    </lineage>
</organism>
<dbReference type="PANTHER" id="PTHR19271:SF16">
    <property type="entry name" value="CYTOCHROME B"/>
    <property type="match status" value="1"/>
</dbReference>
<dbReference type="Pfam" id="PF13631">
    <property type="entry name" value="Cytochrom_B_N_2"/>
    <property type="match status" value="1"/>
</dbReference>
<keyword evidence="7" id="KW-1133">Transmembrane helix</keyword>
<reference evidence="10" key="1">
    <citation type="journal article" date="2019" name="Int. J. Syst. Evol. Microbiol.">
        <title>The Global Catalogue of Microorganisms (GCM) 10K type strain sequencing project: providing services to taxonomists for standard genome sequencing and annotation.</title>
        <authorList>
            <consortium name="The Broad Institute Genomics Platform"/>
            <consortium name="The Broad Institute Genome Sequencing Center for Infectious Disease"/>
            <person name="Wu L."/>
            <person name="Ma J."/>
        </authorList>
    </citation>
    <scope>NUCLEOTIDE SEQUENCE [LARGE SCALE GENOMIC DNA]</scope>
    <source>
        <strain evidence="10">SYNS20</strain>
    </source>
</reference>
<dbReference type="EC" id="7.1.1.8" evidence="2"/>
<feature type="transmembrane region" description="Helical" evidence="7">
    <location>
        <begin position="152"/>
        <end position="172"/>
    </location>
</feature>
<evidence type="ECO:0000256" key="3">
    <source>
        <dbReference type="ARBA" id="ARBA00016116"/>
    </source>
</evidence>
<evidence type="ECO:0000256" key="1">
    <source>
        <dbReference type="ARBA" id="ARBA00001971"/>
    </source>
</evidence>
<evidence type="ECO:0000256" key="5">
    <source>
        <dbReference type="ARBA" id="ARBA00029568"/>
    </source>
</evidence>
<dbReference type="PANTHER" id="PTHR19271">
    <property type="entry name" value="CYTOCHROME B"/>
    <property type="match status" value="1"/>
</dbReference>
<gene>
    <name evidence="9" type="ORF">ACFQVC_04565</name>
</gene>
<dbReference type="InterPro" id="IPR005797">
    <property type="entry name" value="Cyt_b/b6_N"/>
</dbReference>
<dbReference type="InterPro" id="IPR027387">
    <property type="entry name" value="Cytb/b6-like_sf"/>
</dbReference>
<feature type="transmembrane region" description="Helical" evidence="7">
    <location>
        <begin position="332"/>
        <end position="361"/>
    </location>
</feature>
<keyword evidence="10" id="KW-1185">Reference proteome</keyword>
<dbReference type="EMBL" id="JBHTCF010000001">
    <property type="protein sequence ID" value="MFC7303488.1"/>
    <property type="molecule type" value="Genomic_DNA"/>
</dbReference>